<dbReference type="Proteomes" id="UP000274822">
    <property type="component" value="Unassembled WGS sequence"/>
</dbReference>
<reference evidence="1 2" key="1">
    <citation type="journal article" date="2018" name="New Phytol.">
        <title>Phylogenomics of Endogonaceae and evolution of mycorrhizas within Mucoromycota.</title>
        <authorList>
            <person name="Chang Y."/>
            <person name="Desiro A."/>
            <person name="Na H."/>
            <person name="Sandor L."/>
            <person name="Lipzen A."/>
            <person name="Clum A."/>
            <person name="Barry K."/>
            <person name="Grigoriev I.V."/>
            <person name="Martin F.M."/>
            <person name="Stajich J.E."/>
            <person name="Smith M.E."/>
            <person name="Bonito G."/>
            <person name="Spatafora J.W."/>
        </authorList>
    </citation>
    <scope>NUCLEOTIDE SEQUENCE [LARGE SCALE GENOMIC DNA]</scope>
    <source>
        <strain evidence="1 2">AD002</strain>
    </source>
</reference>
<organism evidence="1 2">
    <name type="scientific">Jimgerdemannia flammicorona</name>
    <dbReference type="NCBI Taxonomy" id="994334"/>
    <lineage>
        <taxon>Eukaryota</taxon>
        <taxon>Fungi</taxon>
        <taxon>Fungi incertae sedis</taxon>
        <taxon>Mucoromycota</taxon>
        <taxon>Mucoromycotina</taxon>
        <taxon>Endogonomycetes</taxon>
        <taxon>Endogonales</taxon>
        <taxon>Endogonaceae</taxon>
        <taxon>Jimgerdemannia</taxon>
    </lineage>
</organism>
<proteinExistence type="predicted"/>
<protein>
    <submittedName>
        <fullName evidence="1">Uncharacterized protein</fullName>
    </submittedName>
</protein>
<accession>A0A433PTV7</accession>
<comment type="caution">
    <text evidence="1">The sequence shown here is derived from an EMBL/GenBank/DDBJ whole genome shotgun (WGS) entry which is preliminary data.</text>
</comment>
<evidence type="ECO:0000313" key="2">
    <source>
        <dbReference type="Proteomes" id="UP000274822"/>
    </source>
</evidence>
<gene>
    <name evidence="1" type="ORF">BC938DRAFT_475479</name>
</gene>
<dbReference type="AlphaFoldDB" id="A0A433PTV7"/>
<keyword evidence="2" id="KW-1185">Reference proteome</keyword>
<sequence length="78" mass="7935">MLQPGGTQCAIDDTVVAGKRDVHDVGDAETAFLALIRDNLLGGAANSEDACLWRVDDGGEGLGAKHAEIGDGEGATII</sequence>
<name>A0A433PTV7_9FUNG</name>
<dbReference type="EMBL" id="RBNJ01020786">
    <property type="protein sequence ID" value="RUS20979.1"/>
    <property type="molecule type" value="Genomic_DNA"/>
</dbReference>
<evidence type="ECO:0000313" key="1">
    <source>
        <dbReference type="EMBL" id="RUS20979.1"/>
    </source>
</evidence>